<dbReference type="EMBL" id="QZWZ01000034">
    <property type="protein sequence ID" value="RJT30821.1"/>
    <property type="molecule type" value="Genomic_DNA"/>
</dbReference>
<gene>
    <name evidence="1" type="ORF">D3227_29935</name>
</gene>
<comment type="caution">
    <text evidence="1">The sequence shown here is derived from an EMBL/GenBank/DDBJ whole genome shotgun (WGS) entry which is preliminary data.</text>
</comment>
<sequence length="66" mass="7675">MRRAEIEDDLKELAFDFLYYFARFDFALKVNGYLKIPMPVSPQRQGGNCFVSDGRVTIGFQNQPPR</sequence>
<dbReference type="AlphaFoldDB" id="A0A3A5K5T9"/>
<protein>
    <submittedName>
        <fullName evidence="1">Uncharacterized protein</fullName>
    </submittedName>
</protein>
<reference evidence="1 2" key="1">
    <citation type="submission" date="2018-09" db="EMBL/GenBank/DDBJ databases">
        <title>Mesorhizobium carmichaelinearum sp. nov. isolated from Carmichaelinea spp. root nodules in New Zealand.</title>
        <authorList>
            <person name="De Meyer S.E."/>
        </authorList>
    </citation>
    <scope>NUCLEOTIDE SEQUENCE [LARGE SCALE GENOMIC DNA]</scope>
    <source>
        <strain evidence="1 2">ICMP19557</strain>
    </source>
</reference>
<dbReference type="Proteomes" id="UP000272706">
    <property type="component" value="Unassembled WGS sequence"/>
</dbReference>
<accession>A0A3A5K5T9</accession>
<evidence type="ECO:0000313" key="2">
    <source>
        <dbReference type="Proteomes" id="UP000272706"/>
    </source>
</evidence>
<proteinExistence type="predicted"/>
<name>A0A3A5K5T9_9HYPH</name>
<dbReference type="RefSeq" id="WP_120017817.1">
    <property type="nucleotide sequence ID" value="NZ_QZWZ01000034.1"/>
</dbReference>
<organism evidence="1 2">
    <name type="scientific">Mesorhizobium waimense</name>
    <dbReference type="NCBI Taxonomy" id="1300307"/>
    <lineage>
        <taxon>Bacteria</taxon>
        <taxon>Pseudomonadati</taxon>
        <taxon>Pseudomonadota</taxon>
        <taxon>Alphaproteobacteria</taxon>
        <taxon>Hyphomicrobiales</taxon>
        <taxon>Phyllobacteriaceae</taxon>
        <taxon>Mesorhizobium</taxon>
    </lineage>
</organism>
<keyword evidence="2" id="KW-1185">Reference proteome</keyword>
<dbReference type="OrthoDB" id="1442157at2"/>
<evidence type="ECO:0000313" key="1">
    <source>
        <dbReference type="EMBL" id="RJT30821.1"/>
    </source>
</evidence>